<dbReference type="SUPFAM" id="SSF55931">
    <property type="entry name" value="Glutamine synthetase/guanido kinase"/>
    <property type="match status" value="1"/>
</dbReference>
<dbReference type="OrthoDB" id="9807095at2"/>
<dbReference type="PANTHER" id="PTHR43785:SF12">
    <property type="entry name" value="TYPE-1 GLUTAMINE SYNTHETASE 2"/>
    <property type="match status" value="1"/>
</dbReference>
<sequence length="406" mass="45095">MRGKRIPASHWDHICKSGNALSIALFAIDMTCDVWDTPYVNFDNGYPDMHLFPITKPVSIPWEPGVAIAFGRAEGMDHKPVPIDPRNALIRQVERAEAMGFDVQVGTELEFYLLDPETGQPRDQGIQVYGLGRAARMEHIVGPIRQQINECGIPIEQSNPEYAAGQVEVNIRYDNALLSADRVVMFKSLIRQLGIAHDYLATFMPKPFYDQSGNGFHVHYSFWKDGKNAFSDGGSLNETGRAFIAGLQKRMSEAAITGSGTVNGFRRRAPYTFCPTSTAWGFDNRTVGIRVIEGSESACRVEKRDAGADANPYLLLAADIAAGLDGIEQGMTPTEPTMGNAYENPIGEPIPTDLQTAITLARGSEWLKDVMGELQWELTLQQAERELDFFSQQVTQVELDRYLRTL</sequence>
<dbReference type="GO" id="GO:0004356">
    <property type="term" value="F:glutamine synthetase activity"/>
    <property type="evidence" value="ECO:0007669"/>
    <property type="project" value="InterPro"/>
</dbReference>
<comment type="caution">
    <text evidence="5">The sequence shown here is derived from an EMBL/GenBank/DDBJ whole genome shotgun (WGS) entry which is preliminary data.</text>
</comment>
<dbReference type="EMBL" id="SRKY01000002">
    <property type="protein sequence ID" value="THH37471.1"/>
    <property type="molecule type" value="Genomic_DNA"/>
</dbReference>
<evidence type="ECO:0000313" key="6">
    <source>
        <dbReference type="Proteomes" id="UP000306602"/>
    </source>
</evidence>
<dbReference type="AlphaFoldDB" id="A0A4S4NH23"/>
<evidence type="ECO:0000256" key="2">
    <source>
        <dbReference type="PROSITE-ProRule" id="PRU01331"/>
    </source>
</evidence>
<protein>
    <submittedName>
        <fullName evidence="5">Glutamine synthetase</fullName>
    </submittedName>
</protein>
<evidence type="ECO:0000313" key="5">
    <source>
        <dbReference type="EMBL" id="THH37471.1"/>
    </source>
</evidence>
<dbReference type="PANTHER" id="PTHR43785">
    <property type="entry name" value="GAMMA-GLUTAMYLPUTRESCINE SYNTHETASE"/>
    <property type="match status" value="1"/>
</dbReference>
<evidence type="ECO:0000259" key="4">
    <source>
        <dbReference type="PROSITE" id="PS51987"/>
    </source>
</evidence>
<gene>
    <name evidence="5" type="ORF">E4Z66_08925</name>
</gene>
<reference evidence="5 6" key="1">
    <citation type="submission" date="2019-04" db="EMBL/GenBank/DDBJ databases">
        <title>Shimia ponticola sp. nov., isolated from seawater.</title>
        <authorList>
            <person name="Kim Y.-O."/>
            <person name="Yoon J.-H."/>
        </authorList>
    </citation>
    <scope>NUCLEOTIDE SEQUENCE [LARGE SCALE GENOMIC DNA]</scope>
    <source>
        <strain evidence="5 6">MYP11</strain>
    </source>
</reference>
<name>A0A4S4NH23_9RHOB</name>
<organism evidence="5 6">
    <name type="scientific">Aliishimia ponticola</name>
    <dbReference type="NCBI Taxonomy" id="2499833"/>
    <lineage>
        <taxon>Bacteria</taxon>
        <taxon>Pseudomonadati</taxon>
        <taxon>Pseudomonadota</taxon>
        <taxon>Alphaproteobacteria</taxon>
        <taxon>Rhodobacterales</taxon>
        <taxon>Paracoccaceae</taxon>
        <taxon>Aliishimia</taxon>
    </lineage>
</organism>
<keyword evidence="1" id="KW-0436">Ligase</keyword>
<dbReference type="Pfam" id="PF00120">
    <property type="entry name" value="Gln-synt_C"/>
    <property type="match status" value="1"/>
</dbReference>
<dbReference type="Gene3D" id="3.30.590.10">
    <property type="entry name" value="Glutamine synthetase/guanido kinase, catalytic domain"/>
    <property type="match status" value="1"/>
</dbReference>
<dbReference type="PROSITE" id="PS51987">
    <property type="entry name" value="GS_CATALYTIC"/>
    <property type="match status" value="1"/>
</dbReference>
<feature type="domain" description="GS catalytic" evidence="4">
    <location>
        <begin position="85"/>
        <end position="406"/>
    </location>
</feature>
<evidence type="ECO:0000256" key="3">
    <source>
        <dbReference type="RuleBase" id="RU000384"/>
    </source>
</evidence>
<proteinExistence type="inferred from homology"/>
<dbReference type="InterPro" id="IPR014746">
    <property type="entry name" value="Gln_synth/guanido_kin_cat_dom"/>
</dbReference>
<keyword evidence="6" id="KW-1185">Reference proteome</keyword>
<comment type="similarity">
    <text evidence="2 3">Belongs to the glutamine synthetase family.</text>
</comment>
<dbReference type="SMART" id="SM01230">
    <property type="entry name" value="Gln-synt_C"/>
    <property type="match status" value="1"/>
</dbReference>
<evidence type="ECO:0000256" key="1">
    <source>
        <dbReference type="ARBA" id="ARBA00022598"/>
    </source>
</evidence>
<dbReference type="InterPro" id="IPR008146">
    <property type="entry name" value="Gln_synth_cat_dom"/>
</dbReference>
<accession>A0A4S4NH23</accession>
<dbReference type="Proteomes" id="UP000306602">
    <property type="component" value="Unassembled WGS sequence"/>
</dbReference>